<keyword evidence="3" id="KW-1185">Reference proteome</keyword>
<organism evidence="2 3">
    <name type="scientific">Zooshikella harenae</name>
    <dbReference type="NCBI Taxonomy" id="2827238"/>
    <lineage>
        <taxon>Bacteria</taxon>
        <taxon>Pseudomonadati</taxon>
        <taxon>Pseudomonadota</taxon>
        <taxon>Gammaproteobacteria</taxon>
        <taxon>Oceanospirillales</taxon>
        <taxon>Zooshikellaceae</taxon>
        <taxon>Zooshikella</taxon>
    </lineage>
</organism>
<dbReference type="InterPro" id="IPR037523">
    <property type="entry name" value="VOC_core"/>
</dbReference>
<dbReference type="Pfam" id="PF00903">
    <property type="entry name" value="Glyoxalase"/>
    <property type="match status" value="1"/>
</dbReference>
<protein>
    <submittedName>
        <fullName evidence="2">VOC family protein</fullName>
    </submittedName>
</protein>
<dbReference type="Proteomes" id="UP000690515">
    <property type="component" value="Unassembled WGS sequence"/>
</dbReference>
<dbReference type="Gene3D" id="3.10.180.10">
    <property type="entry name" value="2,3-Dihydroxybiphenyl 1,2-Dioxygenase, domain 1"/>
    <property type="match status" value="1"/>
</dbReference>
<proteinExistence type="predicted"/>
<name>A0ABS5ZFZ0_9GAMM</name>
<reference evidence="2 3" key="1">
    <citation type="submission" date="2021-04" db="EMBL/GenBank/DDBJ databases">
        <authorList>
            <person name="Pira H."/>
            <person name="Risdian C."/>
            <person name="Wink J."/>
        </authorList>
    </citation>
    <scope>NUCLEOTIDE SEQUENCE [LARGE SCALE GENOMIC DNA]</scope>
    <source>
        <strain evidence="2 3">WH53</strain>
    </source>
</reference>
<dbReference type="PANTHER" id="PTHR21366:SF14">
    <property type="entry name" value="GLYOXALASE DOMAIN-CONTAINING PROTEIN 5"/>
    <property type="match status" value="1"/>
</dbReference>
<gene>
    <name evidence="2" type="ORF">KCG35_17075</name>
</gene>
<dbReference type="PANTHER" id="PTHR21366">
    <property type="entry name" value="GLYOXALASE FAMILY PROTEIN"/>
    <property type="match status" value="1"/>
</dbReference>
<evidence type="ECO:0000313" key="3">
    <source>
        <dbReference type="Proteomes" id="UP000690515"/>
    </source>
</evidence>
<comment type="caution">
    <text evidence="2">The sequence shown here is derived from an EMBL/GenBank/DDBJ whole genome shotgun (WGS) entry which is preliminary data.</text>
</comment>
<accession>A0ABS5ZFZ0</accession>
<evidence type="ECO:0000313" key="2">
    <source>
        <dbReference type="EMBL" id="MBU2712783.1"/>
    </source>
</evidence>
<dbReference type="SUPFAM" id="SSF54593">
    <property type="entry name" value="Glyoxalase/Bleomycin resistance protein/Dihydroxybiphenyl dioxygenase"/>
    <property type="match status" value="1"/>
</dbReference>
<dbReference type="InterPro" id="IPR004360">
    <property type="entry name" value="Glyas_Fos-R_dOase_dom"/>
</dbReference>
<feature type="domain" description="VOC" evidence="1">
    <location>
        <begin position="10"/>
        <end position="136"/>
    </location>
</feature>
<dbReference type="RefSeq" id="WP_215821009.1">
    <property type="nucleotide sequence ID" value="NZ_JAGSOY010000048.1"/>
</dbReference>
<dbReference type="InterPro" id="IPR050383">
    <property type="entry name" value="GlyoxalaseI/FosfomycinResist"/>
</dbReference>
<sequence>MLKKTVYIRGIDHIVLRTVQPQVMIDFYCSILGCVVERQLAKSIGLTQLRAGNALIDIVDVSELGRTGGGAPTATERNLDHFCLVLEPISNEQLKSYLEQNGLIVGNFEDRYGAEGIGPSLYIKDPDDNVVELKSALS</sequence>
<evidence type="ECO:0000259" key="1">
    <source>
        <dbReference type="PROSITE" id="PS51819"/>
    </source>
</evidence>
<dbReference type="InterPro" id="IPR029068">
    <property type="entry name" value="Glyas_Bleomycin-R_OHBP_Dase"/>
</dbReference>
<dbReference type="PROSITE" id="PS51819">
    <property type="entry name" value="VOC"/>
    <property type="match status" value="1"/>
</dbReference>
<dbReference type="EMBL" id="JAGSOY010000048">
    <property type="protein sequence ID" value="MBU2712783.1"/>
    <property type="molecule type" value="Genomic_DNA"/>
</dbReference>